<dbReference type="AlphaFoldDB" id="A0A5S9INK1"/>
<feature type="transmembrane region" description="Helical" evidence="2">
    <location>
        <begin position="85"/>
        <end position="106"/>
    </location>
</feature>
<evidence type="ECO:0000256" key="1">
    <source>
        <dbReference type="ARBA" id="ARBA00010690"/>
    </source>
</evidence>
<keyword evidence="3" id="KW-0966">Cell projection</keyword>
<accession>A0A5S9INK1</accession>
<dbReference type="GO" id="GO:0005886">
    <property type="term" value="C:plasma membrane"/>
    <property type="evidence" value="ECO:0007669"/>
    <property type="project" value="TreeGrafter"/>
</dbReference>
<dbReference type="Pfam" id="PF01312">
    <property type="entry name" value="Bac_export_2"/>
    <property type="match status" value="1"/>
</dbReference>
<dbReference type="GO" id="GO:0009306">
    <property type="term" value="P:protein secretion"/>
    <property type="evidence" value="ECO:0007669"/>
    <property type="project" value="InterPro"/>
</dbReference>
<dbReference type="PANTHER" id="PTHR30531:SF12">
    <property type="entry name" value="FLAGELLAR BIOSYNTHETIC PROTEIN FLHB"/>
    <property type="match status" value="1"/>
</dbReference>
<keyword evidence="2" id="KW-0472">Membrane</keyword>
<dbReference type="InterPro" id="IPR006135">
    <property type="entry name" value="T3SS_substrate_exporter"/>
</dbReference>
<keyword evidence="3" id="KW-0969">Cilium</keyword>
<feature type="transmembrane region" description="Helical" evidence="2">
    <location>
        <begin position="29"/>
        <end position="50"/>
    </location>
</feature>
<feature type="transmembrane region" description="Helical" evidence="2">
    <location>
        <begin position="143"/>
        <end position="169"/>
    </location>
</feature>
<dbReference type="PRINTS" id="PR00950">
    <property type="entry name" value="TYPE3IMSPROT"/>
</dbReference>
<keyword evidence="2" id="KW-0812">Transmembrane</keyword>
<comment type="similarity">
    <text evidence="1">Belongs to the type III secretion exporter family.</text>
</comment>
<evidence type="ECO:0000313" key="4">
    <source>
        <dbReference type="Proteomes" id="UP000326354"/>
    </source>
</evidence>
<dbReference type="Proteomes" id="UP000326354">
    <property type="component" value="Chromosome"/>
</dbReference>
<feature type="transmembrane region" description="Helical" evidence="2">
    <location>
        <begin position="189"/>
        <end position="207"/>
    </location>
</feature>
<proteinExistence type="inferred from homology"/>
<dbReference type="Gene3D" id="3.40.1690.10">
    <property type="entry name" value="secretion proteins EscU"/>
    <property type="match status" value="1"/>
</dbReference>
<dbReference type="PANTHER" id="PTHR30531">
    <property type="entry name" value="FLAGELLAR BIOSYNTHETIC PROTEIN FLHB"/>
    <property type="match status" value="1"/>
</dbReference>
<dbReference type="KEGG" id="uam:UABAM_03367"/>
<sequence length="350" mass="39285">MSDEKTEQPTDKKRQDAIKKGNLTRSKDLDAALLLLSVALFIQAVGPFIVTQLQLIIKDFFSIPSSFVDRSIDETWLAQKIFRDVMTILLPITGFAAVITIIIGGAQTKFAVFEEKVKFSLDKLDVVKNVQNMFSISKAAQPFLIIAKTLVIVTVSYFVVVPIFYLWLAGYPANVDSLAFELGTALQKIVLYSTLMLVFIGAVDYAVQWRQRENKLKMSKQEIKDEWKQENGSPEIKQKRSQAMFLMAHSRAMQEVPGATVVVTNPTTFAIAIFYSKEKSPVPKVVAKGKGYLAQKIRSIANENEVPIVENKPLARSLYSLVEPGQEIPEQFYQAMASVLVYVFSKKKVK</sequence>
<keyword evidence="4" id="KW-1185">Reference proteome</keyword>
<reference evidence="3 4" key="1">
    <citation type="submission" date="2019-08" db="EMBL/GenBank/DDBJ databases">
        <title>Complete genome sequence of Candidatus Uab amorphum.</title>
        <authorList>
            <person name="Shiratori T."/>
            <person name="Suzuki S."/>
            <person name="Kakizawa Y."/>
            <person name="Ishida K."/>
        </authorList>
    </citation>
    <scope>NUCLEOTIDE SEQUENCE [LARGE SCALE GENOMIC DNA]</scope>
    <source>
        <strain evidence="3 4">SRT547</strain>
    </source>
</reference>
<dbReference type="Gene3D" id="6.10.250.2080">
    <property type="match status" value="1"/>
</dbReference>
<protein>
    <submittedName>
        <fullName evidence="3">Flagellar biosynthetic protein FlhB</fullName>
    </submittedName>
</protein>
<dbReference type="RefSeq" id="WP_151969127.1">
    <property type="nucleotide sequence ID" value="NZ_AP019860.1"/>
</dbReference>
<name>A0A5S9INK1_UABAM</name>
<keyword evidence="2" id="KW-1133">Transmembrane helix</keyword>
<gene>
    <name evidence="3" type="ORF">UABAM_03367</name>
</gene>
<dbReference type="SUPFAM" id="SSF160544">
    <property type="entry name" value="EscU C-terminal domain-like"/>
    <property type="match status" value="1"/>
</dbReference>
<organism evidence="3 4">
    <name type="scientific">Uabimicrobium amorphum</name>
    <dbReference type="NCBI Taxonomy" id="2596890"/>
    <lineage>
        <taxon>Bacteria</taxon>
        <taxon>Pseudomonadati</taxon>
        <taxon>Planctomycetota</taxon>
        <taxon>Candidatus Uabimicrobiia</taxon>
        <taxon>Candidatus Uabimicrobiales</taxon>
        <taxon>Candidatus Uabimicrobiaceae</taxon>
        <taxon>Candidatus Uabimicrobium</taxon>
    </lineage>
</organism>
<evidence type="ECO:0000313" key="3">
    <source>
        <dbReference type="EMBL" id="BBM85004.1"/>
    </source>
</evidence>
<dbReference type="OrthoDB" id="9807950at2"/>
<dbReference type="EMBL" id="AP019860">
    <property type="protein sequence ID" value="BBM85004.1"/>
    <property type="molecule type" value="Genomic_DNA"/>
</dbReference>
<dbReference type="InterPro" id="IPR029025">
    <property type="entry name" value="T3SS_substrate_exporter_C"/>
</dbReference>
<keyword evidence="3" id="KW-0282">Flagellum</keyword>
<evidence type="ECO:0000256" key="2">
    <source>
        <dbReference type="SAM" id="Phobius"/>
    </source>
</evidence>